<sequence length="302" mass="34797">MLILWDICQWKGTCGNSHMMDLGLATIFLKTMDVPIKNKLQEKELFRIKRMKEVIKNTHPHGHKEYLEIIFLEQGAGFHQIDFNRYNVKPNSLYLVMPGQIHSWQLTEVPKGFVIMIQKDFLLDHPLYHILFQSFPPAFPSGFELEEANETFQGIFDSIEKEYSKCQTNYQAVIQAYLLLLFNLLKREMKSQAASPFPPLLNNFLTLLDAAYKENHDTNFYAKSLHTTSKTLNAACKKFLGTTVGALINEKLTAESKKLLLYSNKNLTELAYELGFVDASHFNKFFKRQTGVIPGIYRKGIS</sequence>
<dbReference type="InterPro" id="IPR018060">
    <property type="entry name" value="HTH_AraC"/>
</dbReference>
<evidence type="ECO:0000256" key="2">
    <source>
        <dbReference type="ARBA" id="ARBA00023125"/>
    </source>
</evidence>
<dbReference type="PANTHER" id="PTHR43280">
    <property type="entry name" value="ARAC-FAMILY TRANSCRIPTIONAL REGULATOR"/>
    <property type="match status" value="1"/>
</dbReference>
<dbReference type="STRING" id="408657.SAMN04487995_0226"/>
<dbReference type="CDD" id="cd02208">
    <property type="entry name" value="cupin_RmlC-like"/>
    <property type="match status" value="1"/>
</dbReference>
<reference evidence="5 6" key="1">
    <citation type="submission" date="2016-10" db="EMBL/GenBank/DDBJ databases">
        <authorList>
            <person name="de Groot N.N."/>
        </authorList>
    </citation>
    <scope>NUCLEOTIDE SEQUENCE [LARGE SCALE GENOMIC DNA]</scope>
    <source>
        <strain evidence="5 6">DSM 19938</strain>
    </source>
</reference>
<dbReference type="Gene3D" id="1.10.10.60">
    <property type="entry name" value="Homeodomain-like"/>
    <property type="match status" value="1"/>
</dbReference>
<dbReference type="Pfam" id="PF12833">
    <property type="entry name" value="HTH_18"/>
    <property type="match status" value="1"/>
</dbReference>
<evidence type="ECO:0000313" key="5">
    <source>
        <dbReference type="EMBL" id="SEI38189.1"/>
    </source>
</evidence>
<dbReference type="Pfam" id="PF02311">
    <property type="entry name" value="AraC_binding"/>
    <property type="match status" value="1"/>
</dbReference>
<dbReference type="PANTHER" id="PTHR43280:SF32">
    <property type="entry name" value="TRANSCRIPTIONAL REGULATORY PROTEIN"/>
    <property type="match status" value="1"/>
</dbReference>
<name>A0A1H6Q2W6_9BACT</name>
<dbReference type="InterPro" id="IPR037923">
    <property type="entry name" value="HTH-like"/>
</dbReference>
<dbReference type="InterPro" id="IPR020449">
    <property type="entry name" value="Tscrpt_reg_AraC-type_HTH"/>
</dbReference>
<dbReference type="Gene3D" id="2.60.120.10">
    <property type="entry name" value="Jelly Rolls"/>
    <property type="match status" value="1"/>
</dbReference>
<gene>
    <name evidence="5" type="ORF">SAMN04487995_0226</name>
</gene>
<dbReference type="SMART" id="SM00342">
    <property type="entry name" value="HTH_ARAC"/>
    <property type="match status" value="1"/>
</dbReference>
<keyword evidence="6" id="KW-1185">Reference proteome</keyword>
<keyword evidence="2" id="KW-0238">DNA-binding</keyword>
<protein>
    <submittedName>
        <fullName evidence="5">Transcriptional regulator, AraC family</fullName>
    </submittedName>
</protein>
<keyword evidence="3" id="KW-0804">Transcription</keyword>
<dbReference type="Proteomes" id="UP000199532">
    <property type="component" value="Unassembled WGS sequence"/>
</dbReference>
<dbReference type="InterPro" id="IPR003313">
    <property type="entry name" value="AraC-bd"/>
</dbReference>
<accession>A0A1H6Q2W6</accession>
<evidence type="ECO:0000256" key="3">
    <source>
        <dbReference type="ARBA" id="ARBA00023163"/>
    </source>
</evidence>
<dbReference type="EMBL" id="FNXY01000001">
    <property type="protein sequence ID" value="SEI38189.1"/>
    <property type="molecule type" value="Genomic_DNA"/>
</dbReference>
<organism evidence="5 6">
    <name type="scientific">Dyadobacter koreensis</name>
    <dbReference type="NCBI Taxonomy" id="408657"/>
    <lineage>
        <taxon>Bacteria</taxon>
        <taxon>Pseudomonadati</taxon>
        <taxon>Bacteroidota</taxon>
        <taxon>Cytophagia</taxon>
        <taxon>Cytophagales</taxon>
        <taxon>Spirosomataceae</taxon>
        <taxon>Dyadobacter</taxon>
    </lineage>
</organism>
<dbReference type="AlphaFoldDB" id="A0A1H6Q2W6"/>
<feature type="domain" description="HTH araC/xylS-type" evidence="4">
    <location>
        <begin position="202"/>
        <end position="300"/>
    </location>
</feature>
<dbReference type="SUPFAM" id="SSF51215">
    <property type="entry name" value="Regulatory protein AraC"/>
    <property type="match status" value="1"/>
</dbReference>
<dbReference type="GO" id="GO:0043565">
    <property type="term" value="F:sequence-specific DNA binding"/>
    <property type="evidence" value="ECO:0007669"/>
    <property type="project" value="InterPro"/>
</dbReference>
<evidence type="ECO:0000313" key="6">
    <source>
        <dbReference type="Proteomes" id="UP000199532"/>
    </source>
</evidence>
<dbReference type="InterPro" id="IPR009057">
    <property type="entry name" value="Homeodomain-like_sf"/>
</dbReference>
<evidence type="ECO:0000259" key="4">
    <source>
        <dbReference type="PROSITE" id="PS01124"/>
    </source>
</evidence>
<dbReference type="InterPro" id="IPR014710">
    <property type="entry name" value="RmlC-like_jellyroll"/>
</dbReference>
<dbReference type="SUPFAM" id="SSF46689">
    <property type="entry name" value="Homeodomain-like"/>
    <property type="match status" value="1"/>
</dbReference>
<evidence type="ECO:0000256" key="1">
    <source>
        <dbReference type="ARBA" id="ARBA00023015"/>
    </source>
</evidence>
<dbReference type="PROSITE" id="PS01124">
    <property type="entry name" value="HTH_ARAC_FAMILY_2"/>
    <property type="match status" value="1"/>
</dbReference>
<proteinExistence type="predicted"/>
<dbReference type="PRINTS" id="PR00032">
    <property type="entry name" value="HTHARAC"/>
</dbReference>
<dbReference type="GO" id="GO:0003700">
    <property type="term" value="F:DNA-binding transcription factor activity"/>
    <property type="evidence" value="ECO:0007669"/>
    <property type="project" value="InterPro"/>
</dbReference>
<keyword evidence="1" id="KW-0805">Transcription regulation</keyword>